<dbReference type="EC" id="2.7.8.-" evidence="12"/>
<evidence type="ECO:0000259" key="13">
    <source>
        <dbReference type="PROSITE" id="PS50035"/>
    </source>
</evidence>
<dbReference type="Proteomes" id="UP000626844">
    <property type="component" value="Unassembled WGS sequence"/>
</dbReference>
<evidence type="ECO:0000256" key="3">
    <source>
        <dbReference type="ARBA" id="ARBA00022516"/>
    </source>
</evidence>
<keyword evidence="6" id="KW-0677">Repeat</keyword>
<dbReference type="EMBL" id="JACXAI010000005">
    <property type="protein sequence ID" value="MBD1379701.1"/>
    <property type="molecule type" value="Genomic_DNA"/>
</dbReference>
<dbReference type="InterPro" id="IPR025202">
    <property type="entry name" value="PLD-like_dom"/>
</dbReference>
<keyword evidence="9" id="KW-0472">Membrane</keyword>
<evidence type="ECO:0000256" key="12">
    <source>
        <dbReference type="NCBIfam" id="TIGR04265"/>
    </source>
</evidence>
<dbReference type="Pfam" id="PF13091">
    <property type="entry name" value="PLDc_2"/>
    <property type="match status" value="2"/>
</dbReference>
<dbReference type="GO" id="GO:0032049">
    <property type="term" value="P:cardiolipin biosynthetic process"/>
    <property type="evidence" value="ECO:0007669"/>
    <property type="project" value="UniProtKB-UniRule"/>
</dbReference>
<dbReference type="InterPro" id="IPR001736">
    <property type="entry name" value="PLipase_D/transphosphatidylase"/>
</dbReference>
<dbReference type="SMART" id="SM00155">
    <property type="entry name" value="PLDc"/>
    <property type="match status" value="2"/>
</dbReference>
<evidence type="ECO:0000256" key="11">
    <source>
        <dbReference type="ARBA" id="ARBA00023264"/>
    </source>
</evidence>
<dbReference type="NCBIfam" id="TIGR04265">
    <property type="entry name" value="bac_cardiolipin"/>
    <property type="match status" value="1"/>
</dbReference>
<dbReference type="FunFam" id="3.30.870.10:FF:000014">
    <property type="entry name" value="Cardiolipin synthase"/>
    <property type="match status" value="1"/>
</dbReference>
<evidence type="ECO:0000256" key="8">
    <source>
        <dbReference type="ARBA" id="ARBA00023098"/>
    </source>
</evidence>
<evidence type="ECO:0000313" key="15">
    <source>
        <dbReference type="Proteomes" id="UP000626844"/>
    </source>
</evidence>
<dbReference type="GO" id="GO:0005886">
    <property type="term" value="C:plasma membrane"/>
    <property type="evidence" value="ECO:0007669"/>
    <property type="project" value="UniProtKB-SubCell"/>
</dbReference>
<reference evidence="14" key="1">
    <citation type="submission" date="2020-09" db="EMBL/GenBank/DDBJ databases">
        <title>A novel bacterium of genus Bacillus, isolated from South China Sea.</title>
        <authorList>
            <person name="Huang H."/>
            <person name="Mo K."/>
            <person name="Hu Y."/>
        </authorList>
    </citation>
    <scope>NUCLEOTIDE SEQUENCE</scope>
    <source>
        <strain evidence="14">IB182487</strain>
    </source>
</reference>
<name>A0A926NKW9_9BACI</name>
<protein>
    <recommendedName>
        <fullName evidence="12">Cardiolipin synthase</fullName>
        <ecNumber evidence="12">2.7.8.-</ecNumber>
    </recommendedName>
</protein>
<comment type="subcellular location">
    <subcellularLocation>
        <location evidence="1">Cell membrane</location>
    </subcellularLocation>
</comment>
<evidence type="ECO:0000256" key="5">
    <source>
        <dbReference type="ARBA" id="ARBA00022692"/>
    </source>
</evidence>
<evidence type="ECO:0000256" key="10">
    <source>
        <dbReference type="ARBA" id="ARBA00023209"/>
    </source>
</evidence>
<evidence type="ECO:0000256" key="4">
    <source>
        <dbReference type="ARBA" id="ARBA00022679"/>
    </source>
</evidence>
<dbReference type="PANTHER" id="PTHR21248">
    <property type="entry name" value="CARDIOLIPIN SYNTHASE"/>
    <property type="match status" value="1"/>
</dbReference>
<evidence type="ECO:0000256" key="9">
    <source>
        <dbReference type="ARBA" id="ARBA00023136"/>
    </source>
</evidence>
<proteinExistence type="predicted"/>
<keyword evidence="7" id="KW-1133">Transmembrane helix</keyword>
<dbReference type="RefSeq" id="WP_191156600.1">
    <property type="nucleotide sequence ID" value="NZ_JACXAI010000005.1"/>
</dbReference>
<dbReference type="InterPro" id="IPR022924">
    <property type="entry name" value="Cardiolipin_synthase"/>
</dbReference>
<dbReference type="PIRSF" id="PIRSF000850">
    <property type="entry name" value="Phospholipase_D_PSS"/>
    <property type="match status" value="1"/>
</dbReference>
<keyword evidence="2" id="KW-1003">Cell membrane</keyword>
<keyword evidence="4" id="KW-0808">Transferase</keyword>
<dbReference type="PANTHER" id="PTHR21248:SF7">
    <property type="entry name" value="MINOR CARDIOLIPIN SYNTHASE CLSB"/>
    <property type="match status" value="1"/>
</dbReference>
<dbReference type="Gene3D" id="3.30.870.10">
    <property type="entry name" value="Endonuclease Chain A"/>
    <property type="match status" value="2"/>
</dbReference>
<organism evidence="14 15">
    <name type="scientific">Metabacillus arenae</name>
    <dbReference type="NCBI Taxonomy" id="2771434"/>
    <lineage>
        <taxon>Bacteria</taxon>
        <taxon>Bacillati</taxon>
        <taxon>Bacillota</taxon>
        <taxon>Bacilli</taxon>
        <taxon>Bacillales</taxon>
        <taxon>Bacillaceae</taxon>
        <taxon>Metabacillus</taxon>
    </lineage>
</organism>
<accession>A0A926NKW9</accession>
<feature type="domain" description="PLD phosphodiesterase" evidence="13">
    <location>
        <begin position="142"/>
        <end position="169"/>
    </location>
</feature>
<keyword evidence="8" id="KW-0443">Lipid metabolism</keyword>
<dbReference type="AlphaFoldDB" id="A0A926NKW9"/>
<dbReference type="CDD" id="cd09112">
    <property type="entry name" value="PLDc_CLS_2"/>
    <property type="match status" value="1"/>
</dbReference>
<keyword evidence="10" id="KW-0594">Phospholipid biosynthesis</keyword>
<comment type="caution">
    <text evidence="14">The sequence shown here is derived from an EMBL/GenBank/DDBJ whole genome shotgun (WGS) entry which is preliminary data.</text>
</comment>
<dbReference type="SUPFAM" id="SSF56024">
    <property type="entry name" value="Phospholipase D/nuclease"/>
    <property type="match status" value="2"/>
</dbReference>
<keyword evidence="5" id="KW-0812">Transmembrane</keyword>
<keyword evidence="3" id="KW-0444">Lipid biosynthesis</keyword>
<dbReference type="GO" id="GO:0008808">
    <property type="term" value="F:cardiolipin synthase activity"/>
    <property type="evidence" value="ECO:0007669"/>
    <property type="project" value="UniProtKB-UniRule"/>
</dbReference>
<keyword evidence="15" id="KW-1185">Reference proteome</keyword>
<evidence type="ECO:0000313" key="14">
    <source>
        <dbReference type="EMBL" id="MBD1379701.1"/>
    </source>
</evidence>
<evidence type="ECO:0000256" key="2">
    <source>
        <dbReference type="ARBA" id="ARBA00022475"/>
    </source>
</evidence>
<feature type="domain" description="PLD phosphodiesterase" evidence="13">
    <location>
        <begin position="314"/>
        <end position="341"/>
    </location>
</feature>
<evidence type="ECO:0000256" key="1">
    <source>
        <dbReference type="ARBA" id="ARBA00004236"/>
    </source>
</evidence>
<sequence>MTLILAGLFVLLPLLIWLRIDYTLGRKEHLKTIPKKSFSMMKTGEIDLLINGKDFYDQFYQDVSNSTSSIHILFYIIRDDAISHELFLLLERKAKEGIEVRLMVDFIGASKMKKKSIQMLRDAGVQFAYSHKPRFPFIFYTLQARNHRKITVIDGKIGYLGGFNIGEEYLGNDAKMGFWRDYHLKISGQGVKDLQSQFFLDWEKASKEKVEKKPLYFPLLEEGSIPMNFLSSYGRDLEEHFIEFIQKANRELFICTPYFIPGKPLQKELIKAAQRGVKIKIMVPSRKDHPFVTEAAFPYYGPLLAAGCEIYRFYYGFYHVKTIIVDDQLCDIGTANFDKRSLFLNDEINCLIYSKSFISAVKQTVLDDMKDSEQLTMEFYENRPISQRAKEKFATAISHFL</sequence>
<dbReference type="PROSITE" id="PS50035">
    <property type="entry name" value="PLD"/>
    <property type="match status" value="2"/>
</dbReference>
<gene>
    <name evidence="14" type="primary">cls</name>
    <name evidence="14" type="ORF">IC621_05605</name>
</gene>
<evidence type="ECO:0000256" key="7">
    <source>
        <dbReference type="ARBA" id="ARBA00022989"/>
    </source>
</evidence>
<dbReference type="CDD" id="cd09110">
    <property type="entry name" value="PLDc_CLS_1"/>
    <property type="match status" value="1"/>
</dbReference>
<keyword evidence="11" id="KW-1208">Phospholipid metabolism</keyword>
<evidence type="ECO:0000256" key="6">
    <source>
        <dbReference type="ARBA" id="ARBA00022737"/>
    </source>
</evidence>